<proteinExistence type="predicted"/>
<gene>
    <name evidence="1" type="ORF">Bca52824_036080</name>
</gene>
<comment type="caution">
    <text evidence="1">The sequence shown here is derived from an EMBL/GenBank/DDBJ whole genome shotgun (WGS) entry which is preliminary data.</text>
</comment>
<protein>
    <submittedName>
        <fullName evidence="1">Uncharacterized protein</fullName>
    </submittedName>
</protein>
<accession>A0A8X7S4J4</accession>
<reference evidence="1 2" key="1">
    <citation type="submission" date="2020-02" db="EMBL/GenBank/DDBJ databases">
        <authorList>
            <person name="Ma Q."/>
            <person name="Huang Y."/>
            <person name="Song X."/>
            <person name="Pei D."/>
        </authorList>
    </citation>
    <scope>NUCLEOTIDE SEQUENCE [LARGE SCALE GENOMIC DNA]</scope>
    <source>
        <strain evidence="1">Sxm20200214</strain>
        <tissue evidence="1">Leaf</tissue>
    </source>
</reference>
<sequence length="60" mass="6895">MQSNDGSLIFITTRIKSPKIQHKQAVIETAMFNEKDLKIGESRKEVDLAQFLLEDIMRMG</sequence>
<dbReference type="AlphaFoldDB" id="A0A8X7S4J4"/>
<dbReference type="EMBL" id="JAAMPC010000008">
    <property type="protein sequence ID" value="KAG2299608.1"/>
    <property type="molecule type" value="Genomic_DNA"/>
</dbReference>
<evidence type="ECO:0000313" key="2">
    <source>
        <dbReference type="Proteomes" id="UP000886595"/>
    </source>
</evidence>
<name>A0A8X7S4J4_BRACI</name>
<organism evidence="1 2">
    <name type="scientific">Brassica carinata</name>
    <name type="common">Ethiopian mustard</name>
    <name type="synonym">Abyssinian cabbage</name>
    <dbReference type="NCBI Taxonomy" id="52824"/>
    <lineage>
        <taxon>Eukaryota</taxon>
        <taxon>Viridiplantae</taxon>
        <taxon>Streptophyta</taxon>
        <taxon>Embryophyta</taxon>
        <taxon>Tracheophyta</taxon>
        <taxon>Spermatophyta</taxon>
        <taxon>Magnoliopsida</taxon>
        <taxon>eudicotyledons</taxon>
        <taxon>Gunneridae</taxon>
        <taxon>Pentapetalae</taxon>
        <taxon>rosids</taxon>
        <taxon>malvids</taxon>
        <taxon>Brassicales</taxon>
        <taxon>Brassicaceae</taxon>
        <taxon>Brassiceae</taxon>
        <taxon>Brassica</taxon>
    </lineage>
</organism>
<evidence type="ECO:0000313" key="1">
    <source>
        <dbReference type="EMBL" id="KAG2299608.1"/>
    </source>
</evidence>
<keyword evidence="2" id="KW-1185">Reference proteome</keyword>
<dbReference type="Proteomes" id="UP000886595">
    <property type="component" value="Unassembled WGS sequence"/>
</dbReference>